<feature type="region of interest" description="Actin-binding" evidence="14">
    <location>
        <begin position="749"/>
        <end position="771"/>
    </location>
</feature>
<dbReference type="PANTHER" id="PTHR46184">
    <property type="entry name" value="UNCONVENTIONAL MYOSIN-IXB-LIKE PROTEIN"/>
    <property type="match status" value="1"/>
</dbReference>
<dbReference type="Gene3D" id="6.20.240.20">
    <property type="match status" value="1"/>
</dbReference>
<evidence type="ECO:0000256" key="4">
    <source>
        <dbReference type="ARBA" id="ARBA00022723"/>
    </source>
</evidence>
<feature type="domain" description="Myosin motor" evidence="19">
    <location>
        <begin position="100"/>
        <end position="869"/>
    </location>
</feature>
<keyword evidence="13 14" id="KW-0009">Actin-binding</keyword>
<dbReference type="PROSITE" id="PS51456">
    <property type="entry name" value="MYOSIN_MOTOR"/>
    <property type="match status" value="1"/>
</dbReference>
<keyword evidence="8" id="KW-0862">Zinc</keyword>
<comment type="similarity">
    <text evidence="2 14">Belongs to the TRAFAC class myosin-kinesin ATPase superfamily. Myosin family.</text>
</comment>
<evidence type="ECO:0000256" key="13">
    <source>
        <dbReference type="ARBA" id="ARBA00023203"/>
    </source>
</evidence>
<dbReference type="InterPro" id="IPR046987">
    <property type="entry name" value="Myo9"/>
</dbReference>
<dbReference type="PROSITE" id="PS00479">
    <property type="entry name" value="ZF_DAG_PE_1"/>
    <property type="match status" value="1"/>
</dbReference>
<dbReference type="SUPFAM" id="SSF57889">
    <property type="entry name" value="Cysteine-rich domain"/>
    <property type="match status" value="2"/>
</dbReference>
<dbReference type="InterPro" id="IPR036961">
    <property type="entry name" value="Kinesin_motor_dom_sf"/>
</dbReference>
<dbReference type="SMART" id="SM00109">
    <property type="entry name" value="C1"/>
    <property type="match status" value="2"/>
</dbReference>
<evidence type="ECO:0000256" key="14">
    <source>
        <dbReference type="PROSITE-ProRule" id="PRU00782"/>
    </source>
</evidence>
<dbReference type="CDD" id="cd01385">
    <property type="entry name" value="MYSc_Myo9"/>
    <property type="match status" value="1"/>
</dbReference>
<evidence type="ECO:0000259" key="16">
    <source>
        <dbReference type="PROSITE" id="PS50081"/>
    </source>
</evidence>
<evidence type="ECO:0000256" key="10">
    <source>
        <dbReference type="ARBA" id="ARBA00023054"/>
    </source>
</evidence>
<feature type="domain" description="Ras-associating" evidence="17">
    <location>
        <begin position="35"/>
        <end position="67"/>
    </location>
</feature>
<feature type="domain" description="Rho-GAP" evidence="18">
    <location>
        <begin position="1471"/>
        <end position="1639"/>
    </location>
</feature>
<dbReference type="Gene3D" id="1.20.5.190">
    <property type="match status" value="2"/>
</dbReference>
<dbReference type="GO" id="GO:0051015">
    <property type="term" value="F:actin filament binding"/>
    <property type="evidence" value="ECO:0007669"/>
    <property type="project" value="TreeGrafter"/>
</dbReference>
<dbReference type="GO" id="GO:0048731">
    <property type="term" value="P:system development"/>
    <property type="evidence" value="ECO:0007669"/>
    <property type="project" value="UniProtKB-ARBA"/>
</dbReference>
<keyword evidence="21" id="KW-1185">Reference proteome</keyword>
<evidence type="ECO:0000256" key="7">
    <source>
        <dbReference type="ARBA" id="ARBA00022771"/>
    </source>
</evidence>
<feature type="region of interest" description="Disordered" evidence="15">
    <location>
        <begin position="998"/>
        <end position="1035"/>
    </location>
</feature>
<dbReference type="InterPro" id="IPR000159">
    <property type="entry name" value="RA_dom"/>
</dbReference>
<dbReference type="Gene3D" id="1.20.58.530">
    <property type="match status" value="2"/>
</dbReference>
<evidence type="ECO:0000256" key="1">
    <source>
        <dbReference type="ARBA" id="ARBA00004496"/>
    </source>
</evidence>
<protein>
    <submittedName>
        <fullName evidence="20">Uncharacterized protein</fullName>
    </submittedName>
</protein>
<dbReference type="InterPro" id="IPR002219">
    <property type="entry name" value="PKC_DAG/PE"/>
</dbReference>
<dbReference type="Pfam" id="PF00130">
    <property type="entry name" value="C1_1"/>
    <property type="match status" value="1"/>
</dbReference>
<sequence length="1810" mass="204539">MTPNDGTKLKIRDTTAVSAMNAKMARNCRGDVECKERHLGPDEFPVQLQLQWPQQDTHRFCLRERLSAQTALSLPGTNSADAHLLQDYFLRFLYHQPRDRDYSDLCQLPDLTEQTLLENLKARFERSHIYTYVGSILIAYVRLYQNRRLGDLPPHIFAVADAAYHAMLRSHSSQCVVISGESGSGKTESANLLLHHLTALSQKGSYGRGVEQTILSAGPVLEAFGNAKTKHNNNSSRFGKFIQVNYRENGMVHGAVVQKYLLEKSRIVSQAKKERNYHVFYYLLAGASKEEREELHLTRPEDYYYLNQSQCYTLEGTDEAQEYTKLMESMRMVGFNLDKRKRLIRVLSAVLHLGNIEFSKKSTYHSDEAVQVKNPEVLSLISSLLGVKEETLNSALTTKRAKAPGETLVISYKMPEAVATRDAMAKCLYGALFDWIVMQVNHALLSAKDLREHRGNSISVLDIFGFEDFGDHNNFEQFCINFANEHLQYYFNQHVFKYEQEEYQKEGIQWKNIEFTDNTGCLNLIEGKPHGLLCLLNDQCNFSGATNAMLLQKFVNHHKKNPFYDMPQKRENAFLVHHYAGKVKYQIKDFKEKNLDLMRPDVVMVLKSSSVALVRELVGADPVALTYKPQFQEAIFDVQREALGDAYSNSNQVSSRRPSFGTGACPGNFGATSCPVHRGNTHLCASEASVLERANQIMMKNKNTRSRNRVDKGLKNLQSVKTVVGKTHPHPQRTGRKPPTVTAQFQVSLSHLMEALNQANPFFVRCIKSNAGKVPCSFDEGVILQQLRYTGMLETVRIRQSGYSVRLPFEEFIQRYRVLLPRGLISSRSDIRDFLLRINLDRNNYQMGKTKARVFLRESEKLKLDELLHLQILQRIITVQRYIRAWLQRRHFRMLRAAVIRLQCHARGFLLRRRLAAERAQHEAAIVVQRSWRRYRNTRRVHQLHHSMVPFQAACRGYLFRRRFSHSQQQRQVSAFRGQKEPLLPNGIAGVEQRLRRSIDSEESTHEDSENESLASEGGGNGLASPPLSPGAEGLVTMRGEGTFREKKNLIHKLSTSEASNLSIKGKEMQKVPVRKCLSEITPDNSFNKEVPEPQKKRHASTSRPSSAARRTRRRTGMTRTSRVERTALSLRPEGLCTEPMPGERKESMSHSLKPFSTRSKSELCSVCKRSMTLFINQGTKCSCKLLFHLECKYFAEKVPCRGSACAGGGEPTPPARSHKLNRTPSLSVETGMYQPQTTVQSQQGMHTLQQQQQGGSWNVTRTAEFKDPGDILITDVSELTNLDSFLVKKVGYLSSSSKKRDSAVDMVFKKALKSFKSNLISTYSVAAQDGRLCLRYKDLTDHFEQVARSVIEQECSSKAFPLTMAVNAFRVFLDEFRNIYRSENKPKSKGKKRKRKKKASQLIEHCGHIFALVVINIPTACEVCSNSLWLTERGLVCQGCKLTCHKKCYQKVSSSCRDVNILQGRKVFGVPLDRLVGDDVRIPVVVERLITTIELKGLYVEGIYRKSGITSRVTQLKQDMDDDPEGVDLDSYPIHVLTATLKAFFRDMPEPLMTFELYESFLLATNACVSFMPSIVFVHCRVAQHQDFNRMSPESLAIVFAPCILRTNKRLQAQDTLDCVNKQTICVRCIIQEQLKKVQNTLADIDTLDTAVSTVVTRLSSLRSSRLSLAVETNGSQLPPQSSVRDDDDEEAILTLQIENLEKEKAMLTTVLPTLALSGSDDDLLSTDMDSAAGSLDDVRPFDEASALGDQRHHPKTRVSTPLRRLQPARFPPGSGPSGSASGISASVSDTSVVSLYKPTEVDDEAIMV</sequence>
<dbReference type="PROSITE" id="PS50096">
    <property type="entry name" value="IQ"/>
    <property type="match status" value="3"/>
</dbReference>
<evidence type="ECO:0000259" key="17">
    <source>
        <dbReference type="PROSITE" id="PS50200"/>
    </source>
</evidence>
<dbReference type="InterPro" id="IPR027417">
    <property type="entry name" value="P-loop_NTPase"/>
</dbReference>
<dbReference type="GO" id="GO:0035556">
    <property type="term" value="P:intracellular signal transduction"/>
    <property type="evidence" value="ECO:0007669"/>
    <property type="project" value="InterPro"/>
</dbReference>
<dbReference type="SMART" id="SM00242">
    <property type="entry name" value="MYSc"/>
    <property type="match status" value="1"/>
</dbReference>
<evidence type="ECO:0000256" key="6">
    <source>
        <dbReference type="ARBA" id="ARBA00022741"/>
    </source>
</evidence>
<keyword evidence="11 14" id="KW-0518">Myosin</keyword>
<evidence type="ECO:0000256" key="2">
    <source>
        <dbReference type="ARBA" id="ARBA00008314"/>
    </source>
</evidence>
<dbReference type="SMART" id="SM00324">
    <property type="entry name" value="RhoGAP"/>
    <property type="match status" value="1"/>
</dbReference>
<feature type="domain" description="Phorbol-ester/DAG-type" evidence="16">
    <location>
        <begin position="1408"/>
        <end position="1457"/>
    </location>
</feature>
<dbReference type="Gene3D" id="3.30.60.20">
    <property type="match status" value="1"/>
</dbReference>
<keyword evidence="5" id="KW-0677">Repeat</keyword>
<evidence type="ECO:0000259" key="19">
    <source>
        <dbReference type="PROSITE" id="PS51456"/>
    </source>
</evidence>
<evidence type="ECO:0000256" key="5">
    <source>
        <dbReference type="ARBA" id="ARBA00022737"/>
    </source>
</evidence>
<evidence type="ECO:0000256" key="11">
    <source>
        <dbReference type="ARBA" id="ARBA00023123"/>
    </source>
</evidence>
<evidence type="ECO:0000256" key="9">
    <source>
        <dbReference type="ARBA" id="ARBA00022840"/>
    </source>
</evidence>
<dbReference type="Proteomes" id="UP000821866">
    <property type="component" value="Chromosome 1"/>
</dbReference>
<evidence type="ECO:0000256" key="8">
    <source>
        <dbReference type="ARBA" id="ARBA00022833"/>
    </source>
</evidence>
<evidence type="ECO:0000256" key="3">
    <source>
        <dbReference type="ARBA" id="ARBA00022490"/>
    </source>
</evidence>
<dbReference type="SUPFAM" id="SSF52540">
    <property type="entry name" value="P-loop containing nucleoside triphosphate hydrolases"/>
    <property type="match status" value="1"/>
</dbReference>
<evidence type="ECO:0000256" key="12">
    <source>
        <dbReference type="ARBA" id="ARBA00023175"/>
    </source>
</evidence>
<dbReference type="SMART" id="SM00015">
    <property type="entry name" value="IQ"/>
    <property type="match status" value="4"/>
</dbReference>
<dbReference type="EMBL" id="JABSTU010000001">
    <property type="protein sequence ID" value="KAH8039651.1"/>
    <property type="molecule type" value="Genomic_DNA"/>
</dbReference>
<dbReference type="Pfam" id="PF00612">
    <property type="entry name" value="IQ"/>
    <property type="match status" value="3"/>
</dbReference>
<dbReference type="GO" id="GO:0005884">
    <property type="term" value="C:actin filament"/>
    <property type="evidence" value="ECO:0007669"/>
    <property type="project" value="TreeGrafter"/>
</dbReference>
<feature type="compositionally biased region" description="Basic and acidic residues" evidence="15">
    <location>
        <begin position="998"/>
        <end position="1008"/>
    </location>
</feature>
<organism evidence="20 21">
    <name type="scientific">Rhipicephalus microplus</name>
    <name type="common">Cattle tick</name>
    <name type="synonym">Boophilus microplus</name>
    <dbReference type="NCBI Taxonomy" id="6941"/>
    <lineage>
        <taxon>Eukaryota</taxon>
        <taxon>Metazoa</taxon>
        <taxon>Ecdysozoa</taxon>
        <taxon>Arthropoda</taxon>
        <taxon>Chelicerata</taxon>
        <taxon>Arachnida</taxon>
        <taxon>Acari</taxon>
        <taxon>Parasitiformes</taxon>
        <taxon>Ixodida</taxon>
        <taxon>Ixodoidea</taxon>
        <taxon>Ixodidae</taxon>
        <taxon>Rhipicephalinae</taxon>
        <taxon>Rhipicephalus</taxon>
        <taxon>Boophilus</taxon>
    </lineage>
</organism>
<dbReference type="Gene3D" id="1.20.120.720">
    <property type="entry name" value="Myosin VI head, motor domain, U50 subdomain"/>
    <property type="match status" value="2"/>
</dbReference>
<evidence type="ECO:0000313" key="20">
    <source>
        <dbReference type="EMBL" id="KAH8039651.1"/>
    </source>
</evidence>
<keyword evidence="9 14" id="KW-0067">ATP-binding</keyword>
<keyword evidence="4" id="KW-0479">Metal-binding</keyword>
<dbReference type="InterPro" id="IPR046349">
    <property type="entry name" value="C1-like_sf"/>
</dbReference>
<dbReference type="GO" id="GO:0005524">
    <property type="term" value="F:ATP binding"/>
    <property type="evidence" value="ECO:0007669"/>
    <property type="project" value="UniProtKB-UniRule"/>
</dbReference>
<dbReference type="InterPro" id="IPR000198">
    <property type="entry name" value="RhoGAP_dom"/>
</dbReference>
<dbReference type="Gene3D" id="1.10.10.820">
    <property type="match status" value="1"/>
</dbReference>
<dbReference type="GO" id="GO:0016459">
    <property type="term" value="C:myosin complex"/>
    <property type="evidence" value="ECO:0007669"/>
    <property type="project" value="UniProtKB-KW"/>
</dbReference>
<comment type="subcellular location">
    <subcellularLocation>
        <location evidence="1">Cytoplasm</location>
    </subcellularLocation>
</comment>
<reference evidence="20" key="1">
    <citation type="journal article" date="2020" name="Cell">
        <title>Large-Scale Comparative Analyses of Tick Genomes Elucidate Their Genetic Diversity and Vector Capacities.</title>
        <authorList>
            <consortium name="Tick Genome and Microbiome Consortium (TIGMIC)"/>
            <person name="Jia N."/>
            <person name="Wang J."/>
            <person name="Shi W."/>
            <person name="Du L."/>
            <person name="Sun Y."/>
            <person name="Zhan W."/>
            <person name="Jiang J.F."/>
            <person name="Wang Q."/>
            <person name="Zhang B."/>
            <person name="Ji P."/>
            <person name="Bell-Sakyi L."/>
            <person name="Cui X.M."/>
            <person name="Yuan T.T."/>
            <person name="Jiang B.G."/>
            <person name="Yang W.F."/>
            <person name="Lam T.T."/>
            <person name="Chang Q.C."/>
            <person name="Ding S.J."/>
            <person name="Wang X.J."/>
            <person name="Zhu J.G."/>
            <person name="Ruan X.D."/>
            <person name="Zhao L."/>
            <person name="Wei J.T."/>
            <person name="Ye R.Z."/>
            <person name="Que T.C."/>
            <person name="Du C.H."/>
            <person name="Zhou Y.H."/>
            <person name="Cheng J.X."/>
            <person name="Dai P.F."/>
            <person name="Guo W.B."/>
            <person name="Han X.H."/>
            <person name="Huang E.J."/>
            <person name="Li L.F."/>
            <person name="Wei W."/>
            <person name="Gao Y.C."/>
            <person name="Liu J.Z."/>
            <person name="Shao H.Z."/>
            <person name="Wang X."/>
            <person name="Wang C.C."/>
            <person name="Yang T.C."/>
            <person name="Huo Q.B."/>
            <person name="Li W."/>
            <person name="Chen H.Y."/>
            <person name="Chen S.E."/>
            <person name="Zhou L.G."/>
            <person name="Ni X.B."/>
            <person name="Tian J.H."/>
            <person name="Sheng Y."/>
            <person name="Liu T."/>
            <person name="Pan Y.S."/>
            <person name="Xia L.Y."/>
            <person name="Li J."/>
            <person name="Zhao F."/>
            <person name="Cao W.C."/>
        </authorList>
    </citation>
    <scope>NUCLEOTIDE SEQUENCE</scope>
    <source>
        <strain evidence="20">Rmic-2018</strain>
    </source>
</reference>
<evidence type="ECO:0000259" key="18">
    <source>
        <dbReference type="PROSITE" id="PS50238"/>
    </source>
</evidence>
<feature type="region of interest" description="Disordered" evidence="15">
    <location>
        <begin position="1083"/>
        <end position="1155"/>
    </location>
</feature>
<keyword evidence="12 14" id="KW-0505">Motor protein</keyword>
<evidence type="ECO:0000313" key="21">
    <source>
        <dbReference type="Proteomes" id="UP000821866"/>
    </source>
</evidence>
<dbReference type="GO" id="GO:0008270">
    <property type="term" value="F:zinc ion binding"/>
    <property type="evidence" value="ECO:0007669"/>
    <property type="project" value="UniProtKB-KW"/>
</dbReference>
<dbReference type="Pfam" id="PF00063">
    <property type="entry name" value="Myosin_head"/>
    <property type="match status" value="2"/>
</dbReference>
<feature type="region of interest" description="Disordered" evidence="15">
    <location>
        <begin position="1746"/>
        <end position="1787"/>
    </location>
</feature>
<feature type="compositionally biased region" description="Low complexity" evidence="15">
    <location>
        <begin position="1777"/>
        <end position="1787"/>
    </location>
</feature>
<dbReference type="Gene3D" id="3.40.850.10">
    <property type="entry name" value="Kinesin motor domain"/>
    <property type="match status" value="2"/>
</dbReference>
<dbReference type="FunFam" id="1.10.10.820:FF:000001">
    <property type="entry name" value="Myosin heavy chain"/>
    <property type="match status" value="1"/>
</dbReference>
<dbReference type="PANTHER" id="PTHR46184:SF5">
    <property type="entry name" value="UNCONVENTIONAL MYOSIN-IXA-LIKE"/>
    <property type="match status" value="1"/>
</dbReference>
<keyword evidence="3" id="KW-0963">Cytoplasm</keyword>
<dbReference type="FunFam" id="3.40.850.10:FF:000008">
    <property type="entry name" value="Putative unconventional myosin-IXa"/>
    <property type="match status" value="1"/>
</dbReference>
<evidence type="ECO:0000256" key="15">
    <source>
        <dbReference type="SAM" id="MobiDB-lite"/>
    </source>
</evidence>
<keyword evidence="7" id="KW-0863">Zinc-finger</keyword>
<dbReference type="GO" id="GO:0048513">
    <property type="term" value="P:animal organ development"/>
    <property type="evidence" value="ECO:0007669"/>
    <property type="project" value="UniProtKB-ARBA"/>
</dbReference>
<dbReference type="InterPro" id="IPR000048">
    <property type="entry name" value="IQ_motif_EF-hand-BS"/>
</dbReference>
<dbReference type="GO" id="GO:0005096">
    <property type="term" value="F:GTPase activator activity"/>
    <property type="evidence" value="ECO:0007669"/>
    <property type="project" value="InterPro"/>
</dbReference>
<dbReference type="InterPro" id="IPR001609">
    <property type="entry name" value="Myosin_head_motor_dom-like"/>
</dbReference>
<dbReference type="CDD" id="cd00029">
    <property type="entry name" value="C1"/>
    <property type="match status" value="1"/>
</dbReference>
<dbReference type="PROSITE" id="PS50238">
    <property type="entry name" value="RHOGAP"/>
    <property type="match status" value="1"/>
</dbReference>
<reference evidence="20" key="2">
    <citation type="submission" date="2021-09" db="EMBL/GenBank/DDBJ databases">
        <authorList>
            <person name="Jia N."/>
            <person name="Wang J."/>
            <person name="Shi W."/>
            <person name="Du L."/>
            <person name="Sun Y."/>
            <person name="Zhan W."/>
            <person name="Jiang J."/>
            <person name="Wang Q."/>
            <person name="Zhang B."/>
            <person name="Ji P."/>
            <person name="Sakyi L.B."/>
            <person name="Cui X."/>
            <person name="Yuan T."/>
            <person name="Jiang B."/>
            <person name="Yang W."/>
            <person name="Lam T.T.-Y."/>
            <person name="Chang Q."/>
            <person name="Ding S."/>
            <person name="Wang X."/>
            <person name="Zhu J."/>
            <person name="Ruan X."/>
            <person name="Zhao L."/>
            <person name="Wei J."/>
            <person name="Que T."/>
            <person name="Du C."/>
            <person name="Cheng J."/>
            <person name="Dai P."/>
            <person name="Han X."/>
            <person name="Huang E."/>
            <person name="Gao Y."/>
            <person name="Liu J."/>
            <person name="Shao H."/>
            <person name="Ye R."/>
            <person name="Li L."/>
            <person name="Wei W."/>
            <person name="Wang X."/>
            <person name="Wang C."/>
            <person name="Huo Q."/>
            <person name="Li W."/>
            <person name="Guo W."/>
            <person name="Chen H."/>
            <person name="Chen S."/>
            <person name="Zhou L."/>
            <person name="Zhou L."/>
            <person name="Ni X."/>
            <person name="Tian J."/>
            <person name="Zhou Y."/>
            <person name="Sheng Y."/>
            <person name="Liu T."/>
            <person name="Pan Y."/>
            <person name="Xia L."/>
            <person name="Li J."/>
            <person name="Zhao F."/>
            <person name="Cao W."/>
        </authorList>
    </citation>
    <scope>NUCLEOTIDE SEQUENCE</scope>
    <source>
        <strain evidence="20">Rmic-2018</strain>
        <tissue evidence="20">Larvae</tissue>
    </source>
</reference>
<feature type="binding site" evidence="14">
    <location>
        <begin position="180"/>
        <end position="187"/>
    </location>
    <ligand>
        <name>ATP</name>
        <dbReference type="ChEBI" id="CHEBI:30616"/>
    </ligand>
</feature>
<dbReference type="PROSITE" id="PS50081">
    <property type="entry name" value="ZF_DAG_PE_2"/>
    <property type="match status" value="1"/>
</dbReference>
<dbReference type="Gene3D" id="1.10.555.10">
    <property type="entry name" value="Rho GTPase activation protein"/>
    <property type="match status" value="1"/>
</dbReference>
<dbReference type="GO" id="GO:0000146">
    <property type="term" value="F:microfilament motor activity"/>
    <property type="evidence" value="ECO:0007669"/>
    <property type="project" value="InterPro"/>
</dbReference>
<dbReference type="SUPFAM" id="SSF48350">
    <property type="entry name" value="GTPase activation domain, GAP"/>
    <property type="match status" value="1"/>
</dbReference>
<dbReference type="InterPro" id="IPR036023">
    <property type="entry name" value="MYSc_Myo9"/>
</dbReference>
<comment type="caution">
    <text evidence="20">The sequence shown here is derived from an EMBL/GenBank/DDBJ whole genome shotgun (WGS) entry which is preliminary data.</text>
</comment>
<name>A0A9J6EZ35_RHIMP</name>
<dbReference type="GO" id="GO:0005737">
    <property type="term" value="C:cytoplasm"/>
    <property type="evidence" value="ECO:0007669"/>
    <property type="project" value="UniProtKB-SubCell"/>
</dbReference>
<keyword evidence="10" id="KW-0175">Coiled coil</keyword>
<proteinExistence type="inferred from homology"/>
<dbReference type="Pfam" id="PF00620">
    <property type="entry name" value="RhoGAP"/>
    <property type="match status" value="1"/>
</dbReference>
<dbReference type="CDD" id="cd20818">
    <property type="entry name" value="C1_Myosin-IX"/>
    <property type="match status" value="1"/>
</dbReference>
<dbReference type="PRINTS" id="PR00193">
    <property type="entry name" value="MYOSINHEAVY"/>
</dbReference>
<keyword evidence="6 14" id="KW-0547">Nucleotide-binding</keyword>
<dbReference type="VEuPathDB" id="VectorBase:LOC119187729"/>
<dbReference type="InterPro" id="IPR008936">
    <property type="entry name" value="Rho_GTPase_activation_prot"/>
</dbReference>
<gene>
    <name evidence="20" type="ORF">HPB51_008244</name>
</gene>
<dbReference type="GO" id="GO:0009888">
    <property type="term" value="P:tissue development"/>
    <property type="evidence" value="ECO:0007669"/>
    <property type="project" value="UniProtKB-ARBA"/>
</dbReference>
<accession>A0A9J6EZ35</accession>
<dbReference type="PROSITE" id="PS50200">
    <property type="entry name" value="RA"/>
    <property type="match status" value="1"/>
</dbReference>